<reference evidence="5" key="1">
    <citation type="journal article" date="2014" name="Stand. Genomic Sci.">
        <title>Genome sequence of the exopolysaccharide-producing Salipiger mucosus type strain (DSM 16094(T)), a moderately halophilic member of the Roseobacter clade.</title>
        <authorList>
            <person name="Riedel T."/>
            <person name="Spring S."/>
            <person name="Fiebig A."/>
            <person name="Petersen J."/>
            <person name="Kyrpides N.C."/>
            <person name="Goker M."/>
            <person name="Klenk H.P."/>
        </authorList>
    </citation>
    <scope>NUCLEOTIDE SEQUENCE [LARGE SCALE GENOMIC DNA]</scope>
    <source>
        <strain evidence="5">DSM 16094</strain>
    </source>
</reference>
<dbReference type="AlphaFoldDB" id="S9RWL1"/>
<dbReference type="RefSeq" id="WP_020042869.1">
    <property type="nucleotide sequence ID" value="NZ_KE557275.1"/>
</dbReference>
<dbReference type="InterPro" id="IPR001509">
    <property type="entry name" value="Epimerase_deHydtase"/>
</dbReference>
<keyword evidence="5" id="KW-1185">Reference proteome</keyword>
<accession>S9RWL1</accession>
<evidence type="ECO:0000256" key="2">
    <source>
        <dbReference type="ARBA" id="ARBA00007637"/>
    </source>
</evidence>
<dbReference type="Proteomes" id="UP000015347">
    <property type="component" value="Unassembled WGS sequence"/>
</dbReference>
<dbReference type="PRINTS" id="PR01713">
    <property type="entry name" value="NUCEPIMERASE"/>
</dbReference>
<evidence type="ECO:0000313" key="4">
    <source>
        <dbReference type="EMBL" id="EPX82420.1"/>
    </source>
</evidence>
<dbReference type="OrthoDB" id="9801785at2"/>
<evidence type="ECO:0000256" key="1">
    <source>
        <dbReference type="ARBA" id="ARBA00005125"/>
    </source>
</evidence>
<proteinExistence type="inferred from homology"/>
<dbReference type="PANTHER" id="PTHR43000">
    <property type="entry name" value="DTDP-D-GLUCOSE 4,6-DEHYDRATASE-RELATED"/>
    <property type="match status" value="1"/>
</dbReference>
<dbReference type="EMBL" id="APVH01000022">
    <property type="protein sequence ID" value="EPX82420.1"/>
    <property type="molecule type" value="Genomic_DNA"/>
</dbReference>
<dbReference type="InterPro" id="IPR036291">
    <property type="entry name" value="NAD(P)-bd_dom_sf"/>
</dbReference>
<dbReference type="Gene3D" id="3.40.50.720">
    <property type="entry name" value="NAD(P)-binding Rossmann-like Domain"/>
    <property type="match status" value="1"/>
</dbReference>
<evidence type="ECO:0000313" key="5">
    <source>
        <dbReference type="Proteomes" id="UP000015347"/>
    </source>
</evidence>
<dbReference type="STRING" id="1123237.Salmuc_03225"/>
<comment type="caution">
    <text evidence="4">The sequence shown here is derived from an EMBL/GenBank/DDBJ whole genome shotgun (WGS) entry which is preliminary data.</text>
</comment>
<protein>
    <submittedName>
        <fullName evidence="4">Putative sugar nucleotide epimerase/dehydratase</fullName>
    </submittedName>
</protein>
<sequence>MTQPRAFITGGAGFIGSRLAARLVDQGAEVTVFDSFLPQVHAGNPGNRARLEACGARIVEGDIRDRAAVDNALREAAPDIVYHLAAETGTGQSFDLPARYSEVNVMGTAHLIEAVRSHGPQVRRIVLAGTRAVYGEGAHVDAEGRLVTASARDDDAMASGDFEVRDARGTVLTPVATNADCSVAPASIYASSKLMQEYLLQQAFWGTGVAVGVLRLQNVFGPGQSLNNPYTGVLSIFCRQIQEGATLAIFEDGEITRDFVLVDDVVRAFAMMGSAAEMPGEILDIGSGQTATIRDIAGRLLELFGASRDRLRVTGAFRPGDVRHALADISRARDRLGWTPEVTLDEGLARLVEWSRTTAGTEAEAATARVGA</sequence>
<comment type="similarity">
    <text evidence="2">Belongs to the NAD(P)-dependent epimerase/dehydratase family.</text>
</comment>
<dbReference type="SUPFAM" id="SSF51735">
    <property type="entry name" value="NAD(P)-binding Rossmann-fold domains"/>
    <property type="match status" value="1"/>
</dbReference>
<comment type="pathway">
    <text evidence="1">Bacterial outer membrane biogenesis; LPS O-antigen biosynthesis.</text>
</comment>
<dbReference type="Pfam" id="PF01370">
    <property type="entry name" value="Epimerase"/>
    <property type="match status" value="2"/>
</dbReference>
<dbReference type="HOGENOM" id="CLU_007383_1_7_5"/>
<name>S9RWL1_9RHOB</name>
<gene>
    <name evidence="4" type="ORF">Salmuc_03225</name>
</gene>
<feature type="domain" description="NAD-dependent epimerase/dehydratase" evidence="3">
    <location>
        <begin position="179"/>
        <end position="286"/>
    </location>
</feature>
<dbReference type="eggNOG" id="COG0451">
    <property type="taxonomic scope" value="Bacteria"/>
</dbReference>
<feature type="domain" description="NAD-dependent epimerase/dehydratase" evidence="3">
    <location>
        <begin position="7"/>
        <end position="140"/>
    </location>
</feature>
<evidence type="ECO:0000259" key="3">
    <source>
        <dbReference type="Pfam" id="PF01370"/>
    </source>
</evidence>
<organism evidence="4 5">
    <name type="scientific">Salipiger mucosus DSM 16094</name>
    <dbReference type="NCBI Taxonomy" id="1123237"/>
    <lineage>
        <taxon>Bacteria</taxon>
        <taxon>Pseudomonadati</taxon>
        <taxon>Pseudomonadota</taxon>
        <taxon>Alphaproteobacteria</taxon>
        <taxon>Rhodobacterales</taxon>
        <taxon>Roseobacteraceae</taxon>
        <taxon>Salipiger</taxon>
    </lineage>
</organism>